<keyword evidence="3" id="KW-0309">Germination</keyword>
<dbReference type="KEGG" id="prz:GZH47_20130"/>
<dbReference type="PANTHER" id="PTHR35789:SF1">
    <property type="entry name" value="SPORE GERMINATION PROTEIN B3"/>
    <property type="match status" value="1"/>
</dbReference>
<comment type="subcellular location">
    <subcellularLocation>
        <location evidence="1">Membrane</location>
        <topology evidence="1">Lipid-anchor</topology>
    </subcellularLocation>
</comment>
<evidence type="ECO:0000259" key="10">
    <source>
        <dbReference type="Pfam" id="PF25198"/>
    </source>
</evidence>
<dbReference type="PROSITE" id="PS51257">
    <property type="entry name" value="PROKAR_LIPOPROTEIN"/>
    <property type="match status" value="1"/>
</dbReference>
<dbReference type="InterPro" id="IPR008844">
    <property type="entry name" value="Spore_GerAC-like"/>
</dbReference>
<dbReference type="PANTHER" id="PTHR35789">
    <property type="entry name" value="SPORE GERMINATION PROTEIN B3"/>
    <property type="match status" value="1"/>
</dbReference>
<dbReference type="NCBIfam" id="TIGR02887">
    <property type="entry name" value="spore_ger_x_C"/>
    <property type="match status" value="1"/>
</dbReference>
<dbReference type="Pfam" id="PF25198">
    <property type="entry name" value="Spore_GerAC_N"/>
    <property type="match status" value="1"/>
</dbReference>
<feature type="signal peptide" evidence="8">
    <location>
        <begin position="1"/>
        <end position="22"/>
    </location>
</feature>
<keyword evidence="5" id="KW-0472">Membrane</keyword>
<proteinExistence type="inferred from homology"/>
<keyword evidence="12" id="KW-1185">Reference proteome</keyword>
<reference evidence="11 12" key="1">
    <citation type="submission" date="2020-02" db="EMBL/GenBank/DDBJ databases">
        <title>Paenibacillus sp. nov., isolated from rhizosphere soil of tomato.</title>
        <authorList>
            <person name="Weon H.-Y."/>
            <person name="Lee S.A."/>
        </authorList>
    </citation>
    <scope>NUCLEOTIDE SEQUENCE [LARGE SCALE GENOMIC DNA]</scope>
    <source>
        <strain evidence="11 12">14171R-81</strain>
    </source>
</reference>
<dbReference type="EMBL" id="CP048286">
    <property type="protein sequence ID" value="QHW32890.1"/>
    <property type="molecule type" value="Genomic_DNA"/>
</dbReference>
<keyword evidence="6" id="KW-0564">Palmitate</keyword>
<comment type="similarity">
    <text evidence="2">Belongs to the GerABKC lipoprotein family.</text>
</comment>
<dbReference type="RefSeq" id="WP_162642732.1">
    <property type="nucleotide sequence ID" value="NZ_CP048286.1"/>
</dbReference>
<evidence type="ECO:0000256" key="8">
    <source>
        <dbReference type="SAM" id="SignalP"/>
    </source>
</evidence>
<dbReference type="Pfam" id="PF05504">
    <property type="entry name" value="Spore_GerAC"/>
    <property type="match status" value="1"/>
</dbReference>
<feature type="domain" description="Spore germination GerAC-like C-terminal" evidence="9">
    <location>
        <begin position="217"/>
        <end position="342"/>
    </location>
</feature>
<dbReference type="InterPro" id="IPR046953">
    <property type="entry name" value="Spore_GerAC-like_C"/>
</dbReference>
<dbReference type="Proteomes" id="UP000479114">
    <property type="component" value="Chromosome"/>
</dbReference>
<evidence type="ECO:0000256" key="3">
    <source>
        <dbReference type="ARBA" id="ARBA00022544"/>
    </source>
</evidence>
<dbReference type="InterPro" id="IPR057336">
    <property type="entry name" value="GerAC_N"/>
</dbReference>
<evidence type="ECO:0000313" key="12">
    <source>
        <dbReference type="Proteomes" id="UP000479114"/>
    </source>
</evidence>
<dbReference type="Gene3D" id="3.30.300.210">
    <property type="entry name" value="Nutrient germinant receptor protein C, domain 3"/>
    <property type="match status" value="1"/>
</dbReference>
<feature type="domain" description="Spore germination protein N-terminal" evidence="10">
    <location>
        <begin position="23"/>
        <end position="196"/>
    </location>
</feature>
<feature type="chain" id="PRO_5039345317" evidence="8">
    <location>
        <begin position="23"/>
        <end position="370"/>
    </location>
</feature>
<evidence type="ECO:0000256" key="6">
    <source>
        <dbReference type="ARBA" id="ARBA00023139"/>
    </source>
</evidence>
<evidence type="ECO:0000256" key="4">
    <source>
        <dbReference type="ARBA" id="ARBA00022729"/>
    </source>
</evidence>
<sequence length="370" mass="42467">MKRAAWKAALTSCLLLSLCGCWDVKNIQYFNFVNMIGIDYVDGQYKIYAQINDLSSMAKQEGASNVANPIVVAKGEGESIGMAVFDLQKESQMRTDWTQNKVFIFSDRLLARGVFEIHDELMRTRDQRYTPWVFATNEDLAKVFGTKPITGTSSVNTLYYQPNLLFKQLQSSFKPLSYENFIRSSREPYETTLLDHIKLSRNWDKDGKPMTLPIVNGLIALRNGKSEAKFNREEVSGVKWLREKTKRGMLPLKDEQGTFVGSVMVRNNKVKKKPAYKNGKRMVKVYISMDAVLREQRQPLGLQAITAMIKKNVEKDILQTYENGKKRSVDLYSLNEVWYRKGLAVNADIPEIELHVKVMLIGTNMFELRE</sequence>
<evidence type="ECO:0000259" key="9">
    <source>
        <dbReference type="Pfam" id="PF05504"/>
    </source>
</evidence>
<gene>
    <name evidence="11" type="ORF">GZH47_20130</name>
</gene>
<name>A0A6C0P2U6_9BACL</name>
<evidence type="ECO:0000256" key="7">
    <source>
        <dbReference type="ARBA" id="ARBA00023288"/>
    </source>
</evidence>
<evidence type="ECO:0000256" key="1">
    <source>
        <dbReference type="ARBA" id="ARBA00004635"/>
    </source>
</evidence>
<evidence type="ECO:0000256" key="2">
    <source>
        <dbReference type="ARBA" id="ARBA00007886"/>
    </source>
</evidence>
<protein>
    <submittedName>
        <fullName evidence="11">Ger(X)C family spore germination protein</fullName>
    </submittedName>
</protein>
<dbReference type="GO" id="GO:0009847">
    <property type="term" value="P:spore germination"/>
    <property type="evidence" value="ECO:0007669"/>
    <property type="project" value="InterPro"/>
</dbReference>
<evidence type="ECO:0000256" key="5">
    <source>
        <dbReference type="ARBA" id="ARBA00023136"/>
    </source>
</evidence>
<evidence type="ECO:0000313" key="11">
    <source>
        <dbReference type="EMBL" id="QHW32890.1"/>
    </source>
</evidence>
<keyword evidence="4 8" id="KW-0732">Signal</keyword>
<keyword evidence="7" id="KW-0449">Lipoprotein</keyword>
<dbReference type="AlphaFoldDB" id="A0A6C0P2U6"/>
<dbReference type="GO" id="GO:0016020">
    <property type="term" value="C:membrane"/>
    <property type="evidence" value="ECO:0007669"/>
    <property type="project" value="UniProtKB-SubCell"/>
</dbReference>
<accession>A0A6C0P2U6</accession>
<dbReference type="InterPro" id="IPR038501">
    <property type="entry name" value="Spore_GerAC_C_sf"/>
</dbReference>
<organism evidence="11 12">
    <name type="scientific">Paenibacillus rhizovicinus</name>
    <dbReference type="NCBI Taxonomy" id="2704463"/>
    <lineage>
        <taxon>Bacteria</taxon>
        <taxon>Bacillati</taxon>
        <taxon>Bacillota</taxon>
        <taxon>Bacilli</taxon>
        <taxon>Bacillales</taxon>
        <taxon>Paenibacillaceae</taxon>
        <taxon>Paenibacillus</taxon>
    </lineage>
</organism>